<reference evidence="1 2" key="1">
    <citation type="submission" date="2016-05" db="EMBL/GenBank/DDBJ databases">
        <title>Genomic Taxonomy of the Vibrionaceae.</title>
        <authorList>
            <person name="Gomez-Gil B."/>
            <person name="Enciso-Ibarra J."/>
        </authorList>
    </citation>
    <scope>NUCLEOTIDE SEQUENCE [LARGE SCALE GENOMIC DNA]</scope>
    <source>
        <strain evidence="1 2">CAIM 1920</strain>
    </source>
</reference>
<protein>
    <submittedName>
        <fullName evidence="1">Uncharacterized protein</fullName>
    </submittedName>
</protein>
<dbReference type="AlphaFoldDB" id="A0A1C3EAI3"/>
<dbReference type="RefSeq" id="WP_068905272.1">
    <property type="nucleotide sequence ID" value="NZ_JBHUIF010000017.1"/>
</dbReference>
<comment type="caution">
    <text evidence="1">The sequence shown here is derived from an EMBL/GenBank/DDBJ whole genome shotgun (WGS) entry which is preliminary data.</text>
</comment>
<evidence type="ECO:0000313" key="2">
    <source>
        <dbReference type="Proteomes" id="UP000094936"/>
    </source>
</evidence>
<sequence>MEETYGEFYQCCQESTFHDGDIDQIITSLIEFQSNSNDHSQKSYALLLVGAVLDSCELNDTQAEQVSEHAIATLKGLDVFDVVGPDGQFIHYLNHAAVLIEALSRQTNVQPAQLSTLYTALLQAYLRAPESLGHNEAIVIAEILLKESGAEFNTLLKALEPSTPSQNVSMIDFIAMENNKRNLWMSMFVINSTQQQHEQGRFKPVIESMMEQYFPED</sequence>
<accession>A0A1C3EAI3</accession>
<dbReference type="EMBL" id="LYBM01000056">
    <property type="protein sequence ID" value="ODA30238.1"/>
    <property type="molecule type" value="Genomic_DNA"/>
</dbReference>
<gene>
    <name evidence="1" type="ORF">A8L45_20770</name>
</gene>
<keyword evidence="2" id="KW-1185">Reference proteome</keyword>
<evidence type="ECO:0000313" key="1">
    <source>
        <dbReference type="EMBL" id="ODA30238.1"/>
    </source>
</evidence>
<name>A0A1C3EAI3_9GAMM</name>
<organism evidence="1 2">
    <name type="scientific">Veronia pacifica</name>
    <dbReference type="NCBI Taxonomy" id="1080227"/>
    <lineage>
        <taxon>Bacteria</taxon>
        <taxon>Pseudomonadati</taxon>
        <taxon>Pseudomonadota</taxon>
        <taxon>Gammaproteobacteria</taxon>
        <taxon>Vibrionales</taxon>
        <taxon>Vibrionaceae</taxon>
        <taxon>Veronia</taxon>
    </lineage>
</organism>
<dbReference type="Proteomes" id="UP000094936">
    <property type="component" value="Unassembled WGS sequence"/>
</dbReference>
<proteinExistence type="predicted"/>